<name>A0A2P6Q153_ROSCH</name>
<sequence>MGEPLFPPPPSEAVLFTSPPCMGNGARVVLETGLWRMKRNLQHVPASSGWSQVPNSRGDWEHLSPATASSL</sequence>
<reference evidence="2 3" key="1">
    <citation type="journal article" date="2018" name="Nat. Genet.">
        <title>The Rosa genome provides new insights in the design of modern roses.</title>
        <authorList>
            <person name="Bendahmane M."/>
        </authorList>
    </citation>
    <scope>NUCLEOTIDE SEQUENCE [LARGE SCALE GENOMIC DNA]</scope>
    <source>
        <strain evidence="3">cv. Old Blush</strain>
    </source>
</reference>
<evidence type="ECO:0000313" key="2">
    <source>
        <dbReference type="EMBL" id="PRQ27928.1"/>
    </source>
</evidence>
<keyword evidence="3" id="KW-1185">Reference proteome</keyword>
<protein>
    <submittedName>
        <fullName evidence="2">Uncharacterized protein</fullName>
    </submittedName>
</protein>
<gene>
    <name evidence="2" type="ORF">RchiOBHm_Chr6g0310551</name>
</gene>
<dbReference type="AlphaFoldDB" id="A0A2P6Q153"/>
<comment type="caution">
    <text evidence="2">The sequence shown here is derived from an EMBL/GenBank/DDBJ whole genome shotgun (WGS) entry which is preliminary data.</text>
</comment>
<dbReference type="Proteomes" id="UP000238479">
    <property type="component" value="Chromosome 6"/>
</dbReference>
<dbReference type="EMBL" id="PDCK01000044">
    <property type="protein sequence ID" value="PRQ27928.1"/>
    <property type="molecule type" value="Genomic_DNA"/>
</dbReference>
<dbReference type="Gramene" id="PRQ27928">
    <property type="protein sequence ID" value="PRQ27928"/>
    <property type="gene ID" value="RchiOBHm_Chr6g0310551"/>
</dbReference>
<accession>A0A2P6Q153</accession>
<proteinExistence type="predicted"/>
<organism evidence="2 3">
    <name type="scientific">Rosa chinensis</name>
    <name type="common">China rose</name>
    <dbReference type="NCBI Taxonomy" id="74649"/>
    <lineage>
        <taxon>Eukaryota</taxon>
        <taxon>Viridiplantae</taxon>
        <taxon>Streptophyta</taxon>
        <taxon>Embryophyta</taxon>
        <taxon>Tracheophyta</taxon>
        <taxon>Spermatophyta</taxon>
        <taxon>Magnoliopsida</taxon>
        <taxon>eudicotyledons</taxon>
        <taxon>Gunneridae</taxon>
        <taxon>Pentapetalae</taxon>
        <taxon>rosids</taxon>
        <taxon>fabids</taxon>
        <taxon>Rosales</taxon>
        <taxon>Rosaceae</taxon>
        <taxon>Rosoideae</taxon>
        <taxon>Rosoideae incertae sedis</taxon>
        <taxon>Rosa</taxon>
    </lineage>
</organism>
<feature type="region of interest" description="Disordered" evidence="1">
    <location>
        <begin position="45"/>
        <end position="71"/>
    </location>
</feature>
<evidence type="ECO:0000313" key="3">
    <source>
        <dbReference type="Proteomes" id="UP000238479"/>
    </source>
</evidence>
<evidence type="ECO:0000256" key="1">
    <source>
        <dbReference type="SAM" id="MobiDB-lite"/>
    </source>
</evidence>